<gene>
    <name evidence="1" type="ORF">S03H2_72094</name>
</gene>
<reference evidence="1" key="1">
    <citation type="journal article" date="2014" name="Front. Microbiol.">
        <title>High frequency of phylogenetically diverse reductive dehalogenase-homologous genes in deep subseafloor sedimentary metagenomes.</title>
        <authorList>
            <person name="Kawai M."/>
            <person name="Futagami T."/>
            <person name="Toyoda A."/>
            <person name="Takaki Y."/>
            <person name="Nishi S."/>
            <person name="Hori S."/>
            <person name="Arai W."/>
            <person name="Tsubouchi T."/>
            <person name="Morono Y."/>
            <person name="Uchiyama I."/>
            <person name="Ito T."/>
            <person name="Fujiyama A."/>
            <person name="Inagaki F."/>
            <person name="Takami H."/>
        </authorList>
    </citation>
    <scope>NUCLEOTIDE SEQUENCE</scope>
    <source>
        <strain evidence="1">Expedition CK06-06</strain>
    </source>
</reference>
<protein>
    <submittedName>
        <fullName evidence="1">Uncharacterized protein</fullName>
    </submittedName>
</protein>
<dbReference type="AlphaFoldDB" id="X1L4H1"/>
<comment type="caution">
    <text evidence="1">The sequence shown here is derived from an EMBL/GenBank/DDBJ whole genome shotgun (WGS) entry which is preliminary data.</text>
</comment>
<organism evidence="1">
    <name type="scientific">marine sediment metagenome</name>
    <dbReference type="NCBI Taxonomy" id="412755"/>
    <lineage>
        <taxon>unclassified sequences</taxon>
        <taxon>metagenomes</taxon>
        <taxon>ecological metagenomes</taxon>
    </lineage>
</organism>
<name>X1L4H1_9ZZZZ</name>
<feature type="non-terminal residue" evidence="1">
    <location>
        <position position="71"/>
    </location>
</feature>
<accession>X1L4H1</accession>
<proteinExistence type="predicted"/>
<sequence>DVLAVVPVYLHIQPLVKVLQPLSGRVRFYLEPGTYLSPFENRLAFMAMGIQINKKSEGDWGRLGVVIFISP</sequence>
<evidence type="ECO:0000313" key="1">
    <source>
        <dbReference type="EMBL" id="GAH97334.1"/>
    </source>
</evidence>
<feature type="non-terminal residue" evidence="1">
    <location>
        <position position="1"/>
    </location>
</feature>
<dbReference type="EMBL" id="BARU01048556">
    <property type="protein sequence ID" value="GAH97334.1"/>
    <property type="molecule type" value="Genomic_DNA"/>
</dbReference>